<dbReference type="EMBL" id="HBFP01011152">
    <property type="protein sequence ID" value="CAD8823647.1"/>
    <property type="molecule type" value="Transcribed_RNA"/>
</dbReference>
<proteinExistence type="predicted"/>
<dbReference type="AlphaFoldDB" id="A0A7S1EU64"/>
<reference evidence="1" key="1">
    <citation type="submission" date="2021-01" db="EMBL/GenBank/DDBJ databases">
        <authorList>
            <person name="Corre E."/>
            <person name="Pelletier E."/>
            <person name="Niang G."/>
            <person name="Scheremetjew M."/>
            <person name="Finn R."/>
            <person name="Kale V."/>
            <person name="Holt S."/>
            <person name="Cochrane G."/>
            <person name="Meng A."/>
            <person name="Brown T."/>
            <person name="Cohen L."/>
        </authorList>
    </citation>
    <scope>NUCLEOTIDE SEQUENCE</scope>
    <source>
        <strain evidence="1">CCMP3278</strain>
    </source>
</reference>
<gene>
    <name evidence="1" type="ORF">TOLI1172_LOCUS8045</name>
</gene>
<name>A0A7S1EU64_9RHOD</name>
<accession>A0A7S1EU64</accession>
<protein>
    <submittedName>
        <fullName evidence="1">Uncharacterized protein</fullName>
    </submittedName>
</protein>
<evidence type="ECO:0000313" key="1">
    <source>
        <dbReference type="EMBL" id="CAD8823647.1"/>
    </source>
</evidence>
<sequence length="154" mass="16873">MGNVCVQGESGPSGPDSFSIGVEIIQPNISKSNSQATTTKSMKVRVVPQDTFAEIKSRIHTVILKQKLLPIEVLNQMNANHGMTVRLARNFNGILLNLDDSSSVVSVGLKCDEKLYYQVVLENGDSKIPELAQMASNENSILALGQEESFQKYF</sequence>
<organism evidence="1">
    <name type="scientific">Timspurckia oligopyrenoides</name>
    <dbReference type="NCBI Taxonomy" id="708627"/>
    <lineage>
        <taxon>Eukaryota</taxon>
        <taxon>Rhodophyta</taxon>
        <taxon>Bangiophyceae</taxon>
        <taxon>Porphyridiales</taxon>
        <taxon>Porphyridiaceae</taxon>
        <taxon>Timspurckia</taxon>
    </lineage>
</organism>